<evidence type="ECO:0000256" key="2">
    <source>
        <dbReference type="ARBA" id="ARBA00022670"/>
    </source>
</evidence>
<evidence type="ECO:0000259" key="11">
    <source>
        <dbReference type="Pfam" id="PF05572"/>
    </source>
</evidence>
<accession>A0A7C8I0F5</accession>
<keyword evidence="6" id="KW-0862">Zinc</keyword>
<dbReference type="GO" id="GO:0046872">
    <property type="term" value="F:metal ion binding"/>
    <property type="evidence" value="ECO:0007669"/>
    <property type="project" value="UniProtKB-KW"/>
</dbReference>
<feature type="domain" description="Peptidase M43 pregnancy-associated plasma-A" evidence="11">
    <location>
        <begin position="168"/>
        <end position="254"/>
    </location>
</feature>
<evidence type="ECO:0000313" key="12">
    <source>
        <dbReference type="EMBL" id="KAF2867308.1"/>
    </source>
</evidence>
<evidence type="ECO:0000256" key="8">
    <source>
        <dbReference type="ARBA" id="ARBA00023157"/>
    </source>
</evidence>
<keyword evidence="3" id="KW-0479">Metal-binding</keyword>
<dbReference type="InterPro" id="IPR024079">
    <property type="entry name" value="MetalloPept_cat_dom_sf"/>
</dbReference>
<dbReference type="GO" id="GO:0008237">
    <property type="term" value="F:metallopeptidase activity"/>
    <property type="evidence" value="ECO:0007669"/>
    <property type="project" value="UniProtKB-KW"/>
</dbReference>
<dbReference type="InterPro" id="IPR008754">
    <property type="entry name" value="Peptidase_M43"/>
</dbReference>
<keyword evidence="5" id="KW-0378">Hydrolase</keyword>
<evidence type="ECO:0000256" key="7">
    <source>
        <dbReference type="ARBA" id="ARBA00023049"/>
    </source>
</evidence>
<dbReference type="AlphaFoldDB" id="A0A7C8I0F5"/>
<evidence type="ECO:0000256" key="3">
    <source>
        <dbReference type="ARBA" id="ARBA00022723"/>
    </source>
</evidence>
<dbReference type="Proteomes" id="UP000481861">
    <property type="component" value="Unassembled WGS sequence"/>
</dbReference>
<dbReference type="SUPFAM" id="SSF55486">
    <property type="entry name" value="Metalloproteases ('zincins'), catalytic domain"/>
    <property type="match status" value="1"/>
</dbReference>
<evidence type="ECO:0000256" key="6">
    <source>
        <dbReference type="ARBA" id="ARBA00022833"/>
    </source>
</evidence>
<feature type="non-terminal residue" evidence="12">
    <location>
        <position position="257"/>
    </location>
</feature>
<comment type="caution">
    <text evidence="12">The sequence shown here is derived from an EMBL/GenBank/DDBJ whole genome shotgun (WGS) entry which is preliminary data.</text>
</comment>
<name>A0A7C8I0F5_9PLEO</name>
<dbReference type="PANTHER" id="PTHR47466:SF1">
    <property type="entry name" value="METALLOPROTEASE MEP1 (AFU_ORTHOLOGUE AFUA_1G07730)-RELATED"/>
    <property type="match status" value="1"/>
</dbReference>
<evidence type="ECO:0000313" key="13">
    <source>
        <dbReference type="Proteomes" id="UP000481861"/>
    </source>
</evidence>
<dbReference type="Gene3D" id="3.40.390.10">
    <property type="entry name" value="Collagenase (Catalytic Domain)"/>
    <property type="match status" value="1"/>
</dbReference>
<feature type="signal peptide" evidence="10">
    <location>
        <begin position="1"/>
        <end position="19"/>
    </location>
</feature>
<evidence type="ECO:0000256" key="4">
    <source>
        <dbReference type="ARBA" id="ARBA00022729"/>
    </source>
</evidence>
<sequence>MKCTAILAAVLGAANLALALPQQSTRNILDCEEPDEAFLESSRRLGASEQLRPRSAAEQYPRVSIDMWLHIFAHSRTEGASVITQQDTHHLVDVLNNAYRPANIDFRLMATTHNLHENDATMGERFKNGKFPYQICRFPIDYPPGAHQDYSSDGCGVRYGTLLSTGNIVVHEIGHWLGLPHTFQEGFASGEPDSCGRGHGDDIADTPTHLKPPNHDDLQCRPVDTCPGLPGPDPVKNYMNYMNEVCMTEFTEQQRGR</sequence>
<dbReference type="Pfam" id="PF05572">
    <property type="entry name" value="Peptidase_M43"/>
    <property type="match status" value="1"/>
</dbReference>
<dbReference type="OrthoDB" id="536211at2759"/>
<keyword evidence="4 10" id="KW-0732">Signal</keyword>
<feature type="chain" id="PRO_5028866895" description="Peptidase M43 pregnancy-associated plasma-A domain-containing protein" evidence="10">
    <location>
        <begin position="20"/>
        <end position="257"/>
    </location>
</feature>
<protein>
    <recommendedName>
        <fullName evidence="11">Peptidase M43 pregnancy-associated plasma-A domain-containing protein</fullName>
    </recommendedName>
</protein>
<keyword evidence="13" id="KW-1185">Reference proteome</keyword>
<dbReference type="GO" id="GO:0006508">
    <property type="term" value="P:proteolysis"/>
    <property type="evidence" value="ECO:0007669"/>
    <property type="project" value="UniProtKB-KW"/>
</dbReference>
<proteinExistence type="inferred from homology"/>
<dbReference type="EMBL" id="JAADJZ010000023">
    <property type="protein sequence ID" value="KAF2867308.1"/>
    <property type="molecule type" value="Genomic_DNA"/>
</dbReference>
<keyword evidence="2" id="KW-0645">Protease</keyword>
<keyword evidence="8" id="KW-1015">Disulfide bond</keyword>
<feature type="region of interest" description="Disordered" evidence="9">
    <location>
        <begin position="189"/>
        <end position="217"/>
    </location>
</feature>
<keyword evidence="7" id="KW-0482">Metalloprotease</keyword>
<evidence type="ECO:0000256" key="1">
    <source>
        <dbReference type="ARBA" id="ARBA00008721"/>
    </source>
</evidence>
<evidence type="ECO:0000256" key="10">
    <source>
        <dbReference type="SAM" id="SignalP"/>
    </source>
</evidence>
<comment type="similarity">
    <text evidence="1">Belongs to the peptidase M43B family.</text>
</comment>
<reference evidence="12 13" key="1">
    <citation type="submission" date="2020-01" db="EMBL/GenBank/DDBJ databases">
        <authorList>
            <consortium name="DOE Joint Genome Institute"/>
            <person name="Haridas S."/>
            <person name="Albert R."/>
            <person name="Binder M."/>
            <person name="Bloem J."/>
            <person name="Labutti K."/>
            <person name="Salamov A."/>
            <person name="Andreopoulos B."/>
            <person name="Baker S.E."/>
            <person name="Barry K."/>
            <person name="Bills G."/>
            <person name="Bluhm B.H."/>
            <person name="Cannon C."/>
            <person name="Castanera R."/>
            <person name="Culley D.E."/>
            <person name="Daum C."/>
            <person name="Ezra D."/>
            <person name="Gonzalez J.B."/>
            <person name="Henrissat B."/>
            <person name="Kuo A."/>
            <person name="Liang C."/>
            <person name="Lipzen A."/>
            <person name="Lutzoni F."/>
            <person name="Magnuson J."/>
            <person name="Mondo S."/>
            <person name="Nolan M."/>
            <person name="Ohm R."/>
            <person name="Pangilinan J."/>
            <person name="Park H.-J.H."/>
            <person name="Ramirez L."/>
            <person name="Alfaro M."/>
            <person name="Sun H."/>
            <person name="Tritt A."/>
            <person name="Yoshinaga Y."/>
            <person name="Zwiers L.-H.L."/>
            <person name="Turgeon B.G."/>
            <person name="Goodwin S.B."/>
            <person name="Spatafora J.W."/>
            <person name="Crous P.W."/>
            <person name="Grigoriev I.V."/>
        </authorList>
    </citation>
    <scope>NUCLEOTIDE SEQUENCE [LARGE SCALE GENOMIC DNA]</scope>
    <source>
        <strain evidence="12 13">CBS 611.86</strain>
    </source>
</reference>
<gene>
    <name evidence="12" type="ORF">BDV95DRAFT_671113</name>
</gene>
<evidence type="ECO:0000256" key="9">
    <source>
        <dbReference type="SAM" id="MobiDB-lite"/>
    </source>
</evidence>
<organism evidence="12 13">
    <name type="scientific">Massariosphaeria phaeospora</name>
    <dbReference type="NCBI Taxonomy" id="100035"/>
    <lineage>
        <taxon>Eukaryota</taxon>
        <taxon>Fungi</taxon>
        <taxon>Dikarya</taxon>
        <taxon>Ascomycota</taxon>
        <taxon>Pezizomycotina</taxon>
        <taxon>Dothideomycetes</taxon>
        <taxon>Pleosporomycetidae</taxon>
        <taxon>Pleosporales</taxon>
        <taxon>Pleosporales incertae sedis</taxon>
        <taxon>Massariosphaeria</taxon>
    </lineage>
</organism>
<dbReference type="PANTHER" id="PTHR47466">
    <property type="match status" value="1"/>
</dbReference>
<evidence type="ECO:0000256" key="5">
    <source>
        <dbReference type="ARBA" id="ARBA00022801"/>
    </source>
</evidence>